<evidence type="ECO:0000313" key="9">
    <source>
        <dbReference type="EMBL" id="POB05247.1"/>
    </source>
</evidence>
<dbReference type="PIRSF" id="PIRSF006603">
    <property type="entry name" value="DinF"/>
    <property type="match status" value="1"/>
</dbReference>
<sequence>MRQPLLTHWRDRNAQRRVWHIALPLILSNISVPLVGLVDTAVIGHLDAAYHLGAVAVGSTLFTFVLWATGFLRMGTTGFAAQACGSGDGNALRRILLQAIWLAVLISLLAWLFQTPLLNLGLHYLQSSESLLEQARAYFQIRLFSLPAALANFVLIGWFIGAQNSRVPFAMLLTVNLTNMLLDLLLVVGLKMGVEGAAWASVCGDLLGLLLGLALLRPTLRQYPGVFDWARALRLKGAAPLLRVNRDILIRTLALQLVFYLLVVQGAQLGDDVVAANAVLLNFLLITSHALDGLAHALEALGGHALGKRDKRTLVRVLVITTVWSLLLSLVFVVAFAFGGGLLIRLLTDLPDVRAQAQQYLIWVAVMPLLTVWSYLLDGLFIGASRALAMRNTMLLALACYLPLAWALQGQGNHFVWFGFLTFMALRSLFLGGWFVWLWRTDRWMPAS</sequence>
<dbReference type="Pfam" id="PF01554">
    <property type="entry name" value="MatE"/>
    <property type="match status" value="2"/>
</dbReference>
<organism evidence="9 10">
    <name type="scientific">Halopseudomonas oceani</name>
    <dbReference type="NCBI Taxonomy" id="1708783"/>
    <lineage>
        <taxon>Bacteria</taxon>
        <taxon>Pseudomonadati</taxon>
        <taxon>Pseudomonadota</taxon>
        <taxon>Gammaproteobacteria</taxon>
        <taxon>Pseudomonadales</taxon>
        <taxon>Pseudomonadaceae</taxon>
        <taxon>Halopseudomonas</taxon>
    </lineage>
</organism>
<feature type="transmembrane region" description="Helical" evidence="8">
    <location>
        <begin position="49"/>
        <end position="74"/>
    </location>
</feature>
<dbReference type="InterPro" id="IPR002528">
    <property type="entry name" value="MATE_fam"/>
</dbReference>
<keyword evidence="4" id="KW-1003">Cell membrane</keyword>
<comment type="caution">
    <text evidence="9">The sequence shown here is derived from an EMBL/GenBank/DDBJ whole genome shotgun (WGS) entry which is preliminary data.</text>
</comment>
<feature type="transmembrane region" description="Helical" evidence="8">
    <location>
        <begin position="137"/>
        <end position="160"/>
    </location>
</feature>
<protein>
    <submittedName>
        <fullName evidence="9">MATE family efflux transporter</fullName>
    </submittedName>
</protein>
<feature type="transmembrane region" description="Helical" evidence="8">
    <location>
        <begin position="415"/>
        <end position="439"/>
    </location>
</feature>
<evidence type="ECO:0000256" key="2">
    <source>
        <dbReference type="ARBA" id="ARBA00010199"/>
    </source>
</evidence>
<evidence type="ECO:0000256" key="7">
    <source>
        <dbReference type="ARBA" id="ARBA00023136"/>
    </source>
</evidence>
<feature type="transmembrane region" description="Helical" evidence="8">
    <location>
        <begin position="393"/>
        <end position="409"/>
    </location>
</feature>
<evidence type="ECO:0000313" key="10">
    <source>
        <dbReference type="Proteomes" id="UP000243451"/>
    </source>
</evidence>
<reference evidence="9 10" key="1">
    <citation type="submission" date="2018-01" db="EMBL/GenBank/DDBJ databases">
        <title>Draft genome of the type strain Pseudomonas oceani DSM 100277 isolated from the deep water in Okinawa trough, northwestern Pacific Ocean.</title>
        <authorList>
            <person name="Gomila M."/>
            <person name="Mulet M."/>
            <person name="Garcia-Valdes E."/>
            <person name="Lalucat J."/>
        </authorList>
    </citation>
    <scope>NUCLEOTIDE SEQUENCE [LARGE SCALE GENOMIC DNA]</scope>
    <source>
        <strain evidence="9 10">DSM 100277</strain>
    </source>
</reference>
<evidence type="ECO:0000256" key="3">
    <source>
        <dbReference type="ARBA" id="ARBA00022448"/>
    </source>
</evidence>
<feature type="transmembrane region" description="Helical" evidence="8">
    <location>
        <begin position="314"/>
        <end position="340"/>
    </location>
</feature>
<dbReference type="GO" id="GO:0005886">
    <property type="term" value="C:plasma membrane"/>
    <property type="evidence" value="ECO:0007669"/>
    <property type="project" value="UniProtKB-SubCell"/>
</dbReference>
<comment type="similarity">
    <text evidence="2">Belongs to the multi antimicrobial extrusion (MATE) (TC 2.A.66.1) family.</text>
</comment>
<dbReference type="AlphaFoldDB" id="A0A2P4EYE2"/>
<keyword evidence="10" id="KW-1185">Reference proteome</keyword>
<dbReference type="PANTHER" id="PTHR42893:SF46">
    <property type="entry name" value="PROTEIN DETOXIFICATION 44, CHLOROPLASTIC"/>
    <property type="match status" value="1"/>
</dbReference>
<dbReference type="InterPro" id="IPR044644">
    <property type="entry name" value="DinF-like"/>
</dbReference>
<proteinExistence type="inferred from homology"/>
<dbReference type="Proteomes" id="UP000243451">
    <property type="component" value="Unassembled WGS sequence"/>
</dbReference>
<accession>A0A2P4EYE2</accession>
<evidence type="ECO:0000256" key="4">
    <source>
        <dbReference type="ARBA" id="ARBA00022475"/>
    </source>
</evidence>
<feature type="transmembrane region" description="Helical" evidence="8">
    <location>
        <begin position="95"/>
        <end position="117"/>
    </location>
</feature>
<evidence type="ECO:0000256" key="6">
    <source>
        <dbReference type="ARBA" id="ARBA00022989"/>
    </source>
</evidence>
<dbReference type="GO" id="GO:0015297">
    <property type="term" value="F:antiporter activity"/>
    <property type="evidence" value="ECO:0007669"/>
    <property type="project" value="InterPro"/>
</dbReference>
<name>A0A2P4EYE2_9GAMM</name>
<dbReference type="PANTHER" id="PTHR42893">
    <property type="entry name" value="PROTEIN DETOXIFICATION 44, CHLOROPLASTIC-RELATED"/>
    <property type="match status" value="1"/>
</dbReference>
<keyword evidence="6 8" id="KW-1133">Transmembrane helix</keyword>
<dbReference type="GO" id="GO:0042910">
    <property type="term" value="F:xenobiotic transmembrane transporter activity"/>
    <property type="evidence" value="ECO:0007669"/>
    <property type="project" value="InterPro"/>
</dbReference>
<keyword evidence="3" id="KW-0813">Transport</keyword>
<keyword evidence="7 8" id="KW-0472">Membrane</keyword>
<feature type="transmembrane region" description="Helical" evidence="8">
    <location>
        <begin position="167"/>
        <end position="190"/>
    </location>
</feature>
<keyword evidence="5 8" id="KW-0812">Transmembrane</keyword>
<dbReference type="NCBIfam" id="TIGR00797">
    <property type="entry name" value="matE"/>
    <property type="match status" value="1"/>
</dbReference>
<gene>
    <name evidence="9" type="ORF">C1949_04455</name>
</gene>
<dbReference type="OrthoDB" id="9789527at2"/>
<dbReference type="EMBL" id="PPSK01000003">
    <property type="protein sequence ID" value="POB05247.1"/>
    <property type="molecule type" value="Genomic_DNA"/>
</dbReference>
<evidence type="ECO:0000256" key="5">
    <source>
        <dbReference type="ARBA" id="ARBA00022692"/>
    </source>
</evidence>
<dbReference type="CDD" id="cd13136">
    <property type="entry name" value="MATE_DinF_like"/>
    <property type="match status" value="1"/>
</dbReference>
<evidence type="ECO:0000256" key="8">
    <source>
        <dbReference type="SAM" id="Phobius"/>
    </source>
</evidence>
<feature type="transmembrane region" description="Helical" evidence="8">
    <location>
        <begin position="360"/>
        <end position="381"/>
    </location>
</feature>
<feature type="transmembrane region" description="Helical" evidence="8">
    <location>
        <begin position="196"/>
        <end position="216"/>
    </location>
</feature>
<feature type="transmembrane region" description="Helical" evidence="8">
    <location>
        <begin position="21"/>
        <end position="43"/>
    </location>
</feature>
<comment type="subcellular location">
    <subcellularLocation>
        <location evidence="1">Cell inner membrane</location>
        <topology evidence="1">Multi-pass membrane protein</topology>
    </subcellularLocation>
</comment>
<dbReference type="InterPro" id="IPR048279">
    <property type="entry name" value="MdtK-like"/>
</dbReference>
<evidence type="ECO:0000256" key="1">
    <source>
        <dbReference type="ARBA" id="ARBA00004429"/>
    </source>
</evidence>